<evidence type="ECO:0000313" key="2">
    <source>
        <dbReference type="Proteomes" id="UP001159364"/>
    </source>
</evidence>
<accession>A0AAV8SDZ7</accession>
<gene>
    <name evidence="1" type="ORF">K2173_014318</name>
</gene>
<proteinExistence type="predicted"/>
<evidence type="ECO:0000313" key="1">
    <source>
        <dbReference type="EMBL" id="KAJ8750403.1"/>
    </source>
</evidence>
<dbReference type="InterPro" id="IPR043502">
    <property type="entry name" value="DNA/RNA_pol_sf"/>
</dbReference>
<reference evidence="1 2" key="1">
    <citation type="submission" date="2021-09" db="EMBL/GenBank/DDBJ databases">
        <title>Genomic insights and catalytic innovation underlie evolution of tropane alkaloids biosynthesis.</title>
        <authorList>
            <person name="Wang Y.-J."/>
            <person name="Tian T."/>
            <person name="Huang J.-P."/>
            <person name="Huang S.-X."/>
        </authorList>
    </citation>
    <scope>NUCLEOTIDE SEQUENCE [LARGE SCALE GENOMIC DNA]</scope>
    <source>
        <strain evidence="1">KIB-2018</strain>
        <tissue evidence="1">Leaf</tissue>
    </source>
</reference>
<organism evidence="1 2">
    <name type="scientific">Erythroxylum novogranatense</name>
    <dbReference type="NCBI Taxonomy" id="1862640"/>
    <lineage>
        <taxon>Eukaryota</taxon>
        <taxon>Viridiplantae</taxon>
        <taxon>Streptophyta</taxon>
        <taxon>Embryophyta</taxon>
        <taxon>Tracheophyta</taxon>
        <taxon>Spermatophyta</taxon>
        <taxon>Magnoliopsida</taxon>
        <taxon>eudicotyledons</taxon>
        <taxon>Gunneridae</taxon>
        <taxon>Pentapetalae</taxon>
        <taxon>rosids</taxon>
        <taxon>fabids</taxon>
        <taxon>Malpighiales</taxon>
        <taxon>Erythroxylaceae</taxon>
        <taxon>Erythroxylum</taxon>
    </lineage>
</organism>
<dbReference type="Proteomes" id="UP001159364">
    <property type="component" value="Linkage Group LG11"/>
</dbReference>
<dbReference type="CDD" id="cd09272">
    <property type="entry name" value="RNase_HI_RT_Ty1"/>
    <property type="match status" value="1"/>
</dbReference>
<sequence length="172" mass="19307">MVDCRPAETPIVVNHGLKIEEDAKLADRECYQRLVGKLIYLSHTRPDIAYAVGIVSQFMHKPQVQHMEATMRIVRYLKGSPGKGIVFQKHRHLEVTSYTDADWAGNPVDRRSTSGYFTLVGGNLVTWKSKKKKVVVLSSAKAEFRGIAKGLAEILWIKKLLTEIGFPPQDAC</sequence>
<dbReference type="PANTHER" id="PTHR11439">
    <property type="entry name" value="GAG-POL-RELATED RETROTRANSPOSON"/>
    <property type="match status" value="1"/>
</dbReference>
<keyword evidence="2" id="KW-1185">Reference proteome</keyword>
<dbReference type="EMBL" id="JAIWQS010000011">
    <property type="protein sequence ID" value="KAJ8750403.1"/>
    <property type="molecule type" value="Genomic_DNA"/>
</dbReference>
<protein>
    <submittedName>
        <fullName evidence="1">Uncharacterized protein</fullName>
    </submittedName>
</protein>
<dbReference type="SUPFAM" id="SSF56672">
    <property type="entry name" value="DNA/RNA polymerases"/>
    <property type="match status" value="1"/>
</dbReference>
<name>A0AAV8SDZ7_9ROSI</name>
<dbReference type="AlphaFoldDB" id="A0AAV8SDZ7"/>
<dbReference type="PANTHER" id="PTHR11439:SF467">
    <property type="entry name" value="INTEGRASE CATALYTIC DOMAIN-CONTAINING PROTEIN"/>
    <property type="match status" value="1"/>
</dbReference>
<comment type="caution">
    <text evidence="1">The sequence shown here is derived from an EMBL/GenBank/DDBJ whole genome shotgun (WGS) entry which is preliminary data.</text>
</comment>